<gene>
    <name evidence="1" type="ORF">SASPL_148835</name>
</gene>
<evidence type="ECO:0000313" key="1">
    <source>
        <dbReference type="EMBL" id="KAG6391086.1"/>
    </source>
</evidence>
<dbReference type="Proteomes" id="UP000298416">
    <property type="component" value="Unassembled WGS sequence"/>
</dbReference>
<dbReference type="PANTHER" id="PTHR31263:SF68">
    <property type="entry name" value="GLYCOSIDE HYDROLASE FAMILY 5 DOMAIN-CONTAINING PROTEIN"/>
    <property type="match status" value="1"/>
</dbReference>
<evidence type="ECO:0000313" key="2">
    <source>
        <dbReference type="Proteomes" id="UP000298416"/>
    </source>
</evidence>
<dbReference type="SUPFAM" id="SSF51445">
    <property type="entry name" value="(Trans)glycosidases"/>
    <property type="match status" value="1"/>
</dbReference>
<dbReference type="EMBL" id="PNBA02000019">
    <property type="protein sequence ID" value="KAG6391086.1"/>
    <property type="molecule type" value="Genomic_DNA"/>
</dbReference>
<dbReference type="InterPro" id="IPR017853">
    <property type="entry name" value="GH"/>
</dbReference>
<organism evidence="1">
    <name type="scientific">Salvia splendens</name>
    <name type="common">Scarlet sage</name>
    <dbReference type="NCBI Taxonomy" id="180675"/>
    <lineage>
        <taxon>Eukaryota</taxon>
        <taxon>Viridiplantae</taxon>
        <taxon>Streptophyta</taxon>
        <taxon>Embryophyta</taxon>
        <taxon>Tracheophyta</taxon>
        <taxon>Spermatophyta</taxon>
        <taxon>Magnoliopsida</taxon>
        <taxon>eudicotyledons</taxon>
        <taxon>Gunneridae</taxon>
        <taxon>Pentapetalae</taxon>
        <taxon>asterids</taxon>
        <taxon>lamiids</taxon>
        <taxon>Lamiales</taxon>
        <taxon>Lamiaceae</taxon>
        <taxon>Nepetoideae</taxon>
        <taxon>Mentheae</taxon>
        <taxon>Salviinae</taxon>
        <taxon>Salvia</taxon>
        <taxon>Salvia subgen. Calosphace</taxon>
        <taxon>core Calosphace</taxon>
    </lineage>
</organism>
<reference evidence="1" key="1">
    <citation type="submission" date="2018-01" db="EMBL/GenBank/DDBJ databases">
        <authorList>
            <person name="Mao J.F."/>
        </authorList>
    </citation>
    <scope>NUCLEOTIDE SEQUENCE</scope>
    <source>
        <strain evidence="1">Huo1</strain>
        <tissue evidence="1">Leaf</tissue>
    </source>
</reference>
<keyword evidence="2" id="KW-1185">Reference proteome</keyword>
<accession>A0A8X8WAN4</accession>
<proteinExistence type="predicted"/>
<sequence length="304" mass="33751">MIAEGLEKQPLDDIIKKISEYGFNCVRFTWATYMFTRPDYGSLRVSESLDKYELAAARDGIAKNNPQVLNMTVLELHRAVVDELGKNGVMVVLDNHVSRPDWCCGDNDGNGFFGDADFDPREWLQGLAQVATTYKDHPAYFSNKLVFEAHWYITCLLAAVAETDVDWALWALQGSYILRQGKLNLDESYGVVDINWDHPRNLTFLNRLQILQQINQGCLGVAGDGAVASVSEDCSSKWKIVASSGLHLAAQDGKGEYLCLEVNASDSKLVTKNCMCVGNDLADLPTCADQDPESQWFKLVPANV</sequence>
<dbReference type="AlphaFoldDB" id="A0A8X8WAN4"/>
<dbReference type="PANTHER" id="PTHR31263">
    <property type="entry name" value="CELLULASE FAMILY PROTEIN (AFU_ORTHOLOGUE AFUA_5G14560)"/>
    <property type="match status" value="1"/>
</dbReference>
<name>A0A8X8WAN4_SALSN</name>
<reference evidence="1" key="2">
    <citation type="submission" date="2020-08" db="EMBL/GenBank/DDBJ databases">
        <title>Plant Genome Project.</title>
        <authorList>
            <person name="Zhang R.-G."/>
        </authorList>
    </citation>
    <scope>NUCLEOTIDE SEQUENCE</scope>
    <source>
        <strain evidence="1">Huo1</strain>
        <tissue evidence="1">Leaf</tissue>
    </source>
</reference>
<dbReference type="Gene3D" id="3.20.20.80">
    <property type="entry name" value="Glycosidases"/>
    <property type="match status" value="1"/>
</dbReference>
<protein>
    <submittedName>
        <fullName evidence="1">Uncharacterized protein</fullName>
    </submittedName>
</protein>
<comment type="caution">
    <text evidence="1">The sequence shown here is derived from an EMBL/GenBank/DDBJ whole genome shotgun (WGS) entry which is preliminary data.</text>
</comment>